<feature type="coiled-coil region" evidence="4">
    <location>
        <begin position="255"/>
        <end position="282"/>
    </location>
</feature>
<dbReference type="InterPro" id="IPR036291">
    <property type="entry name" value="NAD(P)-bd_dom_sf"/>
</dbReference>
<keyword evidence="4" id="KW-0175">Coiled coil</keyword>
<dbReference type="Proteomes" id="UP001595900">
    <property type="component" value="Unassembled WGS sequence"/>
</dbReference>
<accession>A0ABV8Q060</accession>
<comment type="similarity">
    <text evidence="1 3">Belongs to the short-chain dehydrogenases/reductases (SDR) family.</text>
</comment>
<gene>
    <name evidence="5" type="ORF">ACFOYW_00140</name>
</gene>
<dbReference type="PRINTS" id="PR00081">
    <property type="entry name" value="GDHRDH"/>
</dbReference>
<dbReference type="Gene3D" id="3.40.50.720">
    <property type="entry name" value="NAD(P)-binding Rossmann-like Domain"/>
    <property type="match status" value="1"/>
</dbReference>
<dbReference type="Pfam" id="PF00106">
    <property type="entry name" value="adh_short"/>
    <property type="match status" value="1"/>
</dbReference>
<evidence type="ECO:0000256" key="1">
    <source>
        <dbReference type="ARBA" id="ARBA00006484"/>
    </source>
</evidence>
<evidence type="ECO:0000256" key="4">
    <source>
        <dbReference type="SAM" id="Coils"/>
    </source>
</evidence>
<dbReference type="InterPro" id="IPR002347">
    <property type="entry name" value="SDR_fam"/>
</dbReference>
<organism evidence="5 6">
    <name type="scientific">Gryllotalpicola reticulitermitis</name>
    <dbReference type="NCBI Taxonomy" id="1184153"/>
    <lineage>
        <taxon>Bacteria</taxon>
        <taxon>Bacillati</taxon>
        <taxon>Actinomycetota</taxon>
        <taxon>Actinomycetes</taxon>
        <taxon>Micrococcales</taxon>
        <taxon>Microbacteriaceae</taxon>
        <taxon>Gryllotalpicola</taxon>
    </lineage>
</organism>
<evidence type="ECO:0000256" key="2">
    <source>
        <dbReference type="ARBA" id="ARBA00023002"/>
    </source>
</evidence>
<dbReference type="CDD" id="cd05374">
    <property type="entry name" value="17beta-HSD-like_SDR_c"/>
    <property type="match status" value="1"/>
</dbReference>
<keyword evidence="2" id="KW-0560">Oxidoreductase</keyword>
<dbReference type="PANTHER" id="PTHR43976:SF16">
    <property type="entry name" value="SHORT-CHAIN DEHYDROGENASE_REDUCTASE FAMILY PROTEIN"/>
    <property type="match status" value="1"/>
</dbReference>
<dbReference type="NCBIfam" id="NF004824">
    <property type="entry name" value="PRK06180.1"/>
    <property type="match status" value="1"/>
</dbReference>
<dbReference type="EMBL" id="JBHSCN010000001">
    <property type="protein sequence ID" value="MFC4241765.1"/>
    <property type="molecule type" value="Genomic_DNA"/>
</dbReference>
<keyword evidence="6" id="KW-1185">Reference proteome</keyword>
<proteinExistence type="inferred from homology"/>
<dbReference type="PROSITE" id="PS00061">
    <property type="entry name" value="ADH_SHORT"/>
    <property type="match status" value="1"/>
</dbReference>
<dbReference type="PRINTS" id="PR00080">
    <property type="entry name" value="SDRFAMILY"/>
</dbReference>
<dbReference type="InterPro" id="IPR051911">
    <property type="entry name" value="SDR_oxidoreductase"/>
</dbReference>
<comment type="caution">
    <text evidence="5">The sequence shown here is derived from an EMBL/GenBank/DDBJ whole genome shotgun (WGS) entry which is preliminary data.</text>
</comment>
<dbReference type="PANTHER" id="PTHR43976">
    <property type="entry name" value="SHORT CHAIN DEHYDROGENASE"/>
    <property type="match status" value="1"/>
</dbReference>
<dbReference type="InterPro" id="IPR020904">
    <property type="entry name" value="Sc_DH/Rdtase_CS"/>
</dbReference>
<protein>
    <submittedName>
        <fullName evidence="5">Oxidoreductase</fullName>
    </submittedName>
</protein>
<evidence type="ECO:0000313" key="6">
    <source>
        <dbReference type="Proteomes" id="UP001595900"/>
    </source>
</evidence>
<evidence type="ECO:0000313" key="5">
    <source>
        <dbReference type="EMBL" id="MFC4241765.1"/>
    </source>
</evidence>
<sequence>MADTTSTPRNWLITGCSSGFGREIAKAALATGDNVAATARRPEDLAELASLGGDHILTHRLDVTDPESISDAISATIRRFETIDVLVNNAGISYFSGVEESDTDDVRRLFDINFWGLMRVTDAALPIMRAQRFGTIVNMASIAGLNGFPSVGYYSASKFAVEGISEALAREVELFGIRVLLVEPGGFRTDWARSSGGVRQPIADYDSTPLRQMVAGAQDNSTPQAGNPAKAAAAIVRDVHAGGPNAHLPLGAGSIAVTLAKLEALQAEYESLRAVAEAADDEE</sequence>
<name>A0ABV8Q060_9MICO</name>
<dbReference type="SUPFAM" id="SSF51735">
    <property type="entry name" value="NAD(P)-binding Rossmann-fold domains"/>
    <property type="match status" value="1"/>
</dbReference>
<reference evidence="6" key="1">
    <citation type="journal article" date="2019" name="Int. J. Syst. Evol. Microbiol.">
        <title>The Global Catalogue of Microorganisms (GCM) 10K type strain sequencing project: providing services to taxonomists for standard genome sequencing and annotation.</title>
        <authorList>
            <consortium name="The Broad Institute Genomics Platform"/>
            <consortium name="The Broad Institute Genome Sequencing Center for Infectious Disease"/>
            <person name="Wu L."/>
            <person name="Ma J."/>
        </authorList>
    </citation>
    <scope>NUCLEOTIDE SEQUENCE [LARGE SCALE GENOMIC DNA]</scope>
    <source>
        <strain evidence="6">CGMCC 1.10363</strain>
    </source>
</reference>
<evidence type="ECO:0000256" key="3">
    <source>
        <dbReference type="RuleBase" id="RU000363"/>
    </source>
</evidence>
<dbReference type="RefSeq" id="WP_390226505.1">
    <property type="nucleotide sequence ID" value="NZ_JBHSCN010000001.1"/>
</dbReference>